<dbReference type="AlphaFoldDB" id="X6MQX9"/>
<keyword evidence="2" id="KW-1185">Reference proteome</keyword>
<organism evidence="1 2">
    <name type="scientific">Reticulomyxa filosa</name>
    <dbReference type="NCBI Taxonomy" id="46433"/>
    <lineage>
        <taxon>Eukaryota</taxon>
        <taxon>Sar</taxon>
        <taxon>Rhizaria</taxon>
        <taxon>Retaria</taxon>
        <taxon>Foraminifera</taxon>
        <taxon>Monothalamids</taxon>
        <taxon>Reticulomyxidae</taxon>
        <taxon>Reticulomyxa</taxon>
    </lineage>
</organism>
<comment type="caution">
    <text evidence="1">The sequence shown here is derived from an EMBL/GenBank/DDBJ whole genome shotgun (WGS) entry which is preliminary data.</text>
</comment>
<dbReference type="EMBL" id="ASPP01018599">
    <property type="protein sequence ID" value="ETO16066.1"/>
    <property type="molecule type" value="Genomic_DNA"/>
</dbReference>
<proteinExistence type="predicted"/>
<name>X6MQX9_RETFI</name>
<dbReference type="Proteomes" id="UP000023152">
    <property type="component" value="Unassembled WGS sequence"/>
</dbReference>
<accession>X6MQX9</accession>
<reference evidence="1 2" key="1">
    <citation type="journal article" date="2013" name="Curr. Biol.">
        <title>The Genome of the Foraminiferan Reticulomyxa filosa.</title>
        <authorList>
            <person name="Glockner G."/>
            <person name="Hulsmann N."/>
            <person name="Schleicher M."/>
            <person name="Noegel A.A."/>
            <person name="Eichinger L."/>
            <person name="Gallinger C."/>
            <person name="Pawlowski J."/>
            <person name="Sierra R."/>
            <person name="Euteneuer U."/>
            <person name="Pillet L."/>
            <person name="Moustafa A."/>
            <person name="Platzer M."/>
            <person name="Groth M."/>
            <person name="Szafranski K."/>
            <person name="Schliwa M."/>
        </authorList>
    </citation>
    <scope>NUCLEOTIDE SEQUENCE [LARGE SCALE GENOMIC DNA]</scope>
</reference>
<sequence length="337" mass="39652">MRFFVHLNSLLHPRLHVWRCFSTYGQINEYIKEFGKVQLNENIHKNRETTAVSSLKPLKVVEKIDNETTKVLIDSFFKSPRQSTKPPRFGLNKSTLNIASTEPIDKHFNNSTFTKFLCYCRKHRQNKKILAIVDSLLAMNPNDSVVLDRQSLHILFHVCLDIKDVAKVIQIFEWQKMIHLKNENANQLHPKKTLEQPIHPFLSMHSSVETKEILHSESMMPSTIQIDPELCKRIACKCQNLTQLKYLHDQIVLRDDHLQNDSSLRWTLLNNYFRLQGNPRDILALWQTIPTKIKTNNKFERMIHYFKRAGMLKDAKKLLDEKLALHPRKNHRKHVPS</sequence>
<gene>
    <name evidence="1" type="ORF">RFI_21297</name>
</gene>
<evidence type="ECO:0000313" key="1">
    <source>
        <dbReference type="EMBL" id="ETO16066.1"/>
    </source>
</evidence>
<evidence type="ECO:0000313" key="2">
    <source>
        <dbReference type="Proteomes" id="UP000023152"/>
    </source>
</evidence>
<protein>
    <submittedName>
        <fullName evidence="1">Uncharacterized protein</fullName>
    </submittedName>
</protein>